<name>A0A1X2HLT0_SYNRA</name>
<feature type="transmembrane region" description="Helical" evidence="1">
    <location>
        <begin position="44"/>
        <end position="64"/>
    </location>
</feature>
<keyword evidence="1" id="KW-0863">Zinc-finger</keyword>
<evidence type="ECO:0000313" key="5">
    <source>
        <dbReference type="Proteomes" id="UP000242180"/>
    </source>
</evidence>
<dbReference type="InterPro" id="IPR040115">
    <property type="entry name" value="Lnp"/>
</dbReference>
<comment type="subcellular location">
    <subcellularLocation>
        <location evidence="1">Endoplasmic reticulum membrane</location>
        <topology evidence="1">Multi-pass membrane protein</topology>
    </subcellularLocation>
</comment>
<comment type="similarity">
    <text evidence="1">Belongs to the lunapark family.</text>
</comment>
<dbReference type="EMBL" id="MCGN01000002">
    <property type="protein sequence ID" value="ORZ00340.1"/>
    <property type="molecule type" value="Genomic_DNA"/>
</dbReference>
<dbReference type="InterPro" id="IPR019273">
    <property type="entry name" value="Lunapark_Znf"/>
</dbReference>
<accession>A0A1X2HLT0</accession>
<dbReference type="Pfam" id="PF10058">
    <property type="entry name" value="Zn_ribbon_10"/>
    <property type="match status" value="1"/>
</dbReference>
<feature type="compositionally biased region" description="Basic and acidic residues" evidence="2">
    <location>
        <begin position="372"/>
        <end position="388"/>
    </location>
</feature>
<comment type="function">
    <text evidence="1">Plays a role in determining ER morphology.</text>
</comment>
<dbReference type="OrthoDB" id="1725934at2759"/>
<feature type="region of interest" description="Disordered" evidence="2">
    <location>
        <begin position="144"/>
        <end position="232"/>
    </location>
</feature>
<feature type="compositionally biased region" description="Low complexity" evidence="2">
    <location>
        <begin position="164"/>
        <end position="174"/>
    </location>
</feature>
<feature type="region of interest" description="Disordered" evidence="2">
    <location>
        <begin position="306"/>
        <end position="412"/>
    </location>
</feature>
<sequence>MGAYFSKSKKTDPNDYEKILSELDGQIQKTELKLSDLKIRERRWTLLWILYSSVIWLVYALYSFMMVRGSDLTMDIILFHITPVVVAPVCIYYVRQLAKWLFVKRQSYIESKLSTLRREQKLKVEELKKKTAYYTTKSLLDRYEGGQRGKQAQPKEGVRQRKSQQQAQQQHQQQPMAGAARHPQGGVAAKMGGNPPLASSSFPSSPSSNPSLLHSHPDQQQQQQQQQQQNAGVAPLMTRPAYLQPQPPHERHWYDRVVDALVGEEGPESKFALVCQFCMAHNGLVLPTEIDTIQYVCPVCKKFNPSRQSRQLHPNGPVIPPASPLPGSRPTSVVLPDQEDKEEQEEEEEDNKGDEYDEDEEEEEEENGKTVPEPERGKESEQSKEEHTSIGARVRRRHKTSTDSGGRKPRNH</sequence>
<dbReference type="OMA" id="CGYFNPS"/>
<dbReference type="FunCoup" id="A0A1X2HLT0">
    <property type="interactions" value="79"/>
</dbReference>
<dbReference type="PANTHER" id="PTHR22166">
    <property type="entry name" value="ENDOPLASMIC RETICULUM JUNCTION FORMATION PROTEIN LUNAPARK"/>
    <property type="match status" value="1"/>
</dbReference>
<keyword evidence="5" id="KW-1185">Reference proteome</keyword>
<dbReference type="Proteomes" id="UP000242180">
    <property type="component" value="Unassembled WGS sequence"/>
</dbReference>
<proteinExistence type="inferred from homology"/>
<feature type="transmembrane region" description="Helical" evidence="1">
    <location>
        <begin position="76"/>
        <end position="94"/>
    </location>
</feature>
<keyword evidence="1" id="KW-0472">Membrane</keyword>
<dbReference type="PANTHER" id="PTHR22166:SF12">
    <property type="entry name" value="ENDOPLASMIC RETICULUM JUNCTION FORMATION PROTEIN LUNAPARK"/>
    <property type="match status" value="1"/>
</dbReference>
<dbReference type="GO" id="GO:0071788">
    <property type="term" value="P:endoplasmic reticulum tubular network maintenance"/>
    <property type="evidence" value="ECO:0007669"/>
    <property type="project" value="UniProtKB-UniRule"/>
</dbReference>
<gene>
    <name evidence="4" type="ORF">BCR43DRAFT_485056</name>
</gene>
<keyword evidence="1" id="KW-0479">Metal-binding</keyword>
<evidence type="ECO:0000259" key="3">
    <source>
        <dbReference type="Pfam" id="PF10058"/>
    </source>
</evidence>
<keyword evidence="1" id="KW-0862">Zinc</keyword>
<keyword evidence="1" id="KW-1133">Transmembrane helix</keyword>
<evidence type="ECO:0000256" key="1">
    <source>
        <dbReference type="RuleBase" id="RU367073"/>
    </source>
</evidence>
<evidence type="ECO:0000256" key="2">
    <source>
        <dbReference type="SAM" id="MobiDB-lite"/>
    </source>
</evidence>
<reference evidence="4 5" key="1">
    <citation type="submission" date="2016-07" db="EMBL/GenBank/DDBJ databases">
        <title>Pervasive Adenine N6-methylation of Active Genes in Fungi.</title>
        <authorList>
            <consortium name="DOE Joint Genome Institute"/>
            <person name="Mondo S.J."/>
            <person name="Dannebaum R.O."/>
            <person name="Kuo R.C."/>
            <person name="Labutti K."/>
            <person name="Haridas S."/>
            <person name="Kuo A."/>
            <person name="Salamov A."/>
            <person name="Ahrendt S.R."/>
            <person name="Lipzen A."/>
            <person name="Sullivan W."/>
            <person name="Andreopoulos W.B."/>
            <person name="Clum A."/>
            <person name="Lindquist E."/>
            <person name="Daum C."/>
            <person name="Ramamoorthy G.K."/>
            <person name="Gryganskyi A."/>
            <person name="Culley D."/>
            <person name="Magnuson J.K."/>
            <person name="James T.Y."/>
            <person name="O'Malley M.A."/>
            <person name="Stajich J.E."/>
            <person name="Spatafora J.W."/>
            <person name="Visel A."/>
            <person name="Grigoriev I.V."/>
        </authorList>
    </citation>
    <scope>NUCLEOTIDE SEQUENCE [LARGE SCALE GENOMIC DNA]</scope>
    <source>
        <strain evidence="4 5">NRRL 2496</strain>
    </source>
</reference>
<keyword evidence="1" id="KW-0812">Transmembrane</keyword>
<comment type="caution">
    <text evidence="4">The sequence shown here is derived from an EMBL/GenBank/DDBJ whole genome shotgun (WGS) entry which is preliminary data.</text>
</comment>
<dbReference type="STRING" id="13706.A0A1X2HLT0"/>
<feature type="compositionally biased region" description="Acidic residues" evidence="2">
    <location>
        <begin position="337"/>
        <end position="366"/>
    </location>
</feature>
<comment type="domain">
    <text evidence="1">The C4-type zinc finger motif is necessary both for its ER three-way tubular junction localization and formation.</text>
</comment>
<protein>
    <recommendedName>
        <fullName evidence="1">Endoplasmic reticulum junction formation protein lunapark</fullName>
    </recommendedName>
</protein>
<dbReference type="AlphaFoldDB" id="A0A1X2HLT0"/>
<keyword evidence="1" id="KW-0256">Endoplasmic reticulum</keyword>
<dbReference type="InParanoid" id="A0A1X2HLT0"/>
<evidence type="ECO:0000313" key="4">
    <source>
        <dbReference type="EMBL" id="ORZ00340.1"/>
    </source>
</evidence>
<organism evidence="4 5">
    <name type="scientific">Syncephalastrum racemosum</name>
    <name type="common">Filamentous fungus</name>
    <dbReference type="NCBI Taxonomy" id="13706"/>
    <lineage>
        <taxon>Eukaryota</taxon>
        <taxon>Fungi</taxon>
        <taxon>Fungi incertae sedis</taxon>
        <taxon>Mucoromycota</taxon>
        <taxon>Mucoromycotina</taxon>
        <taxon>Mucoromycetes</taxon>
        <taxon>Mucorales</taxon>
        <taxon>Syncephalastraceae</taxon>
        <taxon>Syncephalastrum</taxon>
    </lineage>
</organism>
<feature type="domain" description="Lunapark zinc ribbon" evidence="3">
    <location>
        <begin position="253"/>
        <end position="304"/>
    </location>
</feature>
<feature type="compositionally biased region" description="Low complexity" evidence="2">
    <location>
        <begin position="194"/>
        <end position="229"/>
    </location>
</feature>
<dbReference type="GO" id="GO:1903373">
    <property type="term" value="P:positive regulation of endoplasmic reticulum tubular network organization"/>
    <property type="evidence" value="ECO:0007669"/>
    <property type="project" value="UniProtKB-UniRule"/>
</dbReference>
<dbReference type="GO" id="GO:0008270">
    <property type="term" value="F:zinc ion binding"/>
    <property type="evidence" value="ECO:0007669"/>
    <property type="project" value="UniProtKB-KW"/>
</dbReference>
<dbReference type="GO" id="GO:0098826">
    <property type="term" value="C:endoplasmic reticulum tubular network membrane"/>
    <property type="evidence" value="ECO:0007669"/>
    <property type="project" value="UniProtKB-UniRule"/>
</dbReference>